<dbReference type="FunFam" id="1.25.40.420:FF:000001">
    <property type="entry name" value="Kelch-like family member 12"/>
    <property type="match status" value="1"/>
</dbReference>
<organism evidence="5 6">
    <name type="scientific">Branchiostoma lanceolatum</name>
    <name type="common">Common lancelet</name>
    <name type="synonym">Amphioxus lanceolatum</name>
    <dbReference type="NCBI Taxonomy" id="7740"/>
    <lineage>
        <taxon>Eukaryota</taxon>
        <taxon>Metazoa</taxon>
        <taxon>Chordata</taxon>
        <taxon>Cephalochordata</taxon>
        <taxon>Leptocardii</taxon>
        <taxon>Amphioxiformes</taxon>
        <taxon>Branchiostomatidae</taxon>
        <taxon>Branchiostoma</taxon>
    </lineage>
</organism>
<keyword evidence="2" id="KW-0677">Repeat</keyword>
<name>A0A8J9YRL6_BRALA</name>
<dbReference type="InterPro" id="IPR017096">
    <property type="entry name" value="BTB-kelch_protein"/>
</dbReference>
<dbReference type="Gene3D" id="1.25.40.420">
    <property type="match status" value="1"/>
</dbReference>
<dbReference type="Pfam" id="PF00651">
    <property type="entry name" value="BTB"/>
    <property type="match status" value="1"/>
</dbReference>
<dbReference type="PANTHER" id="PTHR24412">
    <property type="entry name" value="KELCH PROTEIN"/>
    <property type="match status" value="1"/>
</dbReference>
<evidence type="ECO:0000256" key="2">
    <source>
        <dbReference type="ARBA" id="ARBA00022737"/>
    </source>
</evidence>
<dbReference type="InterPro" id="IPR011333">
    <property type="entry name" value="SKP1/BTB/POZ_sf"/>
</dbReference>
<reference evidence="5" key="1">
    <citation type="submission" date="2022-01" db="EMBL/GenBank/DDBJ databases">
        <authorList>
            <person name="Braso-Vives M."/>
        </authorList>
    </citation>
    <scope>NUCLEOTIDE SEQUENCE</scope>
</reference>
<evidence type="ECO:0000256" key="1">
    <source>
        <dbReference type="ARBA" id="ARBA00022441"/>
    </source>
</evidence>
<proteinExistence type="predicted"/>
<dbReference type="Proteomes" id="UP000838412">
    <property type="component" value="Chromosome 11"/>
</dbReference>
<keyword evidence="1" id="KW-0880">Kelch repeat</keyword>
<evidence type="ECO:0000259" key="3">
    <source>
        <dbReference type="SMART" id="SM00225"/>
    </source>
</evidence>
<dbReference type="InterPro" id="IPR011705">
    <property type="entry name" value="BACK"/>
</dbReference>
<dbReference type="AlphaFoldDB" id="A0A8J9YRL6"/>
<dbReference type="SMART" id="SM00225">
    <property type="entry name" value="BTB"/>
    <property type="match status" value="1"/>
</dbReference>
<protein>
    <submittedName>
        <fullName evidence="5">KBTBD8 protein</fullName>
    </submittedName>
</protein>
<dbReference type="EMBL" id="OV696696">
    <property type="protein sequence ID" value="CAH1240398.1"/>
    <property type="molecule type" value="Genomic_DNA"/>
</dbReference>
<dbReference type="Pfam" id="PF07707">
    <property type="entry name" value="BACK"/>
    <property type="match status" value="1"/>
</dbReference>
<evidence type="ECO:0000259" key="4">
    <source>
        <dbReference type="SMART" id="SM00875"/>
    </source>
</evidence>
<feature type="domain" description="BACK" evidence="4">
    <location>
        <begin position="153"/>
        <end position="251"/>
    </location>
</feature>
<accession>A0A8J9YRL6</accession>
<feature type="domain" description="BTB" evidence="3">
    <location>
        <begin position="44"/>
        <end position="148"/>
    </location>
</feature>
<dbReference type="SMART" id="SM00875">
    <property type="entry name" value="BACK"/>
    <property type="match status" value="1"/>
</dbReference>
<dbReference type="Gene3D" id="2.120.10.80">
    <property type="entry name" value="Kelch-type beta propeller"/>
    <property type="match status" value="1"/>
</dbReference>
<keyword evidence="6" id="KW-1185">Reference proteome</keyword>
<dbReference type="InterPro" id="IPR015915">
    <property type="entry name" value="Kelch-typ_b-propeller"/>
</dbReference>
<dbReference type="PANTHER" id="PTHR24412:SF491">
    <property type="entry name" value="KELCH REPEAT AND BTB DOMAIN-CONTAINING PROTEIN 12"/>
    <property type="match status" value="1"/>
</dbReference>
<evidence type="ECO:0000313" key="5">
    <source>
        <dbReference type="EMBL" id="CAH1240398.1"/>
    </source>
</evidence>
<dbReference type="SUPFAM" id="SSF117281">
    <property type="entry name" value="Kelch motif"/>
    <property type="match status" value="1"/>
</dbReference>
<gene>
    <name evidence="5" type="primary">KBTBD8</name>
    <name evidence="5" type="ORF">BLAG_LOCUS4373</name>
</gene>
<sequence length="607" mass="69037">MVEPKEKMAGSAGKYDFKMSKFNSDHFSTSFAWFRTLRDEQKLVDIVLNVNGKDFHCHRAVMAACSPYFHAMFTGNLSESRQEKIQLRDDTVAGMKVEAASMEEVVHYAYSGEVRVTSDNVCQLYVAADLFQIDFILQHCLQFMEGQLDSSNCFGIFSFADLFCAQKLRGKSLKYICSRFGEVSREEEFFQLSPRQLCDILASDDLAIPDEMSVWSAVISWIMHAPDSRKDSLVDALTCIRLPLLRDSDIDWISEYITMSQLEQEVDGPMTSMDKAVEFWKEQQSYAHHRVGEAEEMIVVFKARQRLEPGVATAGQTDIEADELACLTRDGRVYSTTRPCVGSLLPLGVVSSHEWSIYVFAFPETYPSLYKYDCIENEWTQLASPPSRLDYKNPYVAQVGDKIYLFFSSGQTENMHCFDTRLREWRVLSVVPRVVFTDTMLAVVDKCIYAVSCEFLFRYNSIGEEWTKLWSLADSGVTVDRIRGVVGVRNTVYCLSHNALYAYSTDRNQWRQLDTTGVPGVVTTTSVDSGPHLVSFLGHLHVLVAYKGVAIVGYRFSEVENKWELALHIPCTYYIGTQFHCITAKLFASRLGTGELFKDPLHEIDRT</sequence>
<dbReference type="Gene3D" id="3.30.710.10">
    <property type="entry name" value="Potassium Channel Kv1.1, Chain A"/>
    <property type="match status" value="1"/>
</dbReference>
<dbReference type="SUPFAM" id="SSF54695">
    <property type="entry name" value="POZ domain"/>
    <property type="match status" value="1"/>
</dbReference>
<dbReference type="PIRSF" id="PIRSF037037">
    <property type="entry name" value="Kelch-like_protein_gigaxonin"/>
    <property type="match status" value="1"/>
</dbReference>
<dbReference type="InterPro" id="IPR000210">
    <property type="entry name" value="BTB/POZ_dom"/>
</dbReference>
<dbReference type="OrthoDB" id="10251809at2759"/>
<evidence type="ECO:0000313" key="6">
    <source>
        <dbReference type="Proteomes" id="UP000838412"/>
    </source>
</evidence>